<dbReference type="InterPro" id="IPR001229">
    <property type="entry name" value="Jacalin-like_lectin_dom"/>
</dbReference>
<feature type="domain" description="Jacalin-type lectin" evidence="4">
    <location>
        <begin position="27"/>
        <end position="162"/>
    </location>
</feature>
<evidence type="ECO:0000256" key="3">
    <source>
        <dbReference type="SAM" id="SignalP"/>
    </source>
</evidence>
<evidence type="ECO:0000256" key="1">
    <source>
        <dbReference type="ARBA" id="ARBA00022729"/>
    </source>
</evidence>
<dbReference type="SMART" id="SM00915">
    <property type="entry name" value="Jacalin"/>
    <property type="match status" value="1"/>
</dbReference>
<dbReference type="InParanoid" id="A0A803T7Q7"/>
<dbReference type="Proteomes" id="UP000001646">
    <property type="component" value="Unplaced"/>
</dbReference>
<keyword evidence="1 3" id="KW-0732">Signal</keyword>
<protein>
    <recommendedName>
        <fullName evidence="4">Jacalin-type lectin domain-containing protein</fullName>
    </recommendedName>
</protein>
<feature type="signal peptide" evidence="3">
    <location>
        <begin position="1"/>
        <end position="18"/>
    </location>
</feature>
<organism evidence="5 6">
    <name type="scientific">Anolis carolinensis</name>
    <name type="common">Green anole</name>
    <name type="synonym">American chameleon</name>
    <dbReference type="NCBI Taxonomy" id="28377"/>
    <lineage>
        <taxon>Eukaryota</taxon>
        <taxon>Metazoa</taxon>
        <taxon>Chordata</taxon>
        <taxon>Craniata</taxon>
        <taxon>Vertebrata</taxon>
        <taxon>Euteleostomi</taxon>
        <taxon>Lepidosauria</taxon>
        <taxon>Squamata</taxon>
        <taxon>Bifurcata</taxon>
        <taxon>Unidentata</taxon>
        <taxon>Episquamata</taxon>
        <taxon>Toxicofera</taxon>
        <taxon>Iguania</taxon>
        <taxon>Dactyloidae</taxon>
        <taxon>Anolis</taxon>
    </lineage>
</organism>
<evidence type="ECO:0000259" key="4">
    <source>
        <dbReference type="PROSITE" id="PS51752"/>
    </source>
</evidence>
<keyword evidence="2" id="KW-0430">Lectin</keyword>
<name>A0A803T7Q7_ANOCA</name>
<dbReference type="Ensembl" id="ENSACAT00000044002.1">
    <property type="protein sequence ID" value="ENSACAP00000031247.1"/>
    <property type="gene ID" value="ENSACAG00000035054.1"/>
</dbReference>
<dbReference type="GeneTree" id="ENSGT00940000159195"/>
<sequence>MFRIPFLILLCWGSAINAASLLPLWDSSYSGDYGGNGGKRFSHAANQQDGPITAIRIHIDSNYIVGLQVRYGRHWSEYIGGSSGEREEIFLHKGESVIQVTGRYGSYVQRLVFITDQNRTFIFGNDAGTTFNAAPIFKGTVLRYFTGRASSYINSIGFHWGDYPKNVPNCAERGNL</sequence>
<proteinExistence type="predicted"/>
<reference evidence="5" key="2">
    <citation type="submission" date="2025-08" db="UniProtKB">
        <authorList>
            <consortium name="Ensembl"/>
        </authorList>
    </citation>
    <scope>IDENTIFICATION</scope>
</reference>
<dbReference type="CDD" id="cd09611">
    <property type="entry name" value="Jacalin_ZG16_like"/>
    <property type="match status" value="1"/>
</dbReference>
<accession>A0A803T7Q7</accession>
<reference evidence="5" key="3">
    <citation type="submission" date="2025-09" db="UniProtKB">
        <authorList>
            <consortium name="Ensembl"/>
        </authorList>
    </citation>
    <scope>IDENTIFICATION</scope>
</reference>
<dbReference type="Pfam" id="PF01419">
    <property type="entry name" value="Jacalin"/>
    <property type="match status" value="1"/>
</dbReference>
<dbReference type="InterPro" id="IPR052321">
    <property type="entry name" value="PolyBind_ProtTraffic"/>
</dbReference>
<evidence type="ECO:0000313" key="5">
    <source>
        <dbReference type="Ensembl" id="ENSACAP00000031247.1"/>
    </source>
</evidence>
<dbReference type="AlphaFoldDB" id="A0A803T7Q7"/>
<dbReference type="InterPro" id="IPR036404">
    <property type="entry name" value="Jacalin-like_lectin_dom_sf"/>
</dbReference>
<evidence type="ECO:0000256" key="2">
    <source>
        <dbReference type="ARBA" id="ARBA00022734"/>
    </source>
</evidence>
<feature type="chain" id="PRO_5032330926" description="Jacalin-type lectin domain-containing protein" evidence="3">
    <location>
        <begin position="19"/>
        <end position="176"/>
    </location>
</feature>
<dbReference type="GO" id="GO:0030246">
    <property type="term" value="F:carbohydrate binding"/>
    <property type="evidence" value="ECO:0007669"/>
    <property type="project" value="UniProtKB-KW"/>
</dbReference>
<dbReference type="PANTHER" id="PTHR33589:SF4">
    <property type="entry name" value="ZYMOGEN GRANULE MEMBRANE PROTEIN 16"/>
    <property type="match status" value="1"/>
</dbReference>
<dbReference type="PANTHER" id="PTHR33589">
    <property type="entry name" value="OS11G0524900 PROTEIN"/>
    <property type="match status" value="1"/>
</dbReference>
<keyword evidence="6" id="KW-1185">Reference proteome</keyword>
<dbReference type="PROSITE" id="PS51752">
    <property type="entry name" value="JACALIN_LECTIN"/>
    <property type="match status" value="1"/>
</dbReference>
<dbReference type="SUPFAM" id="SSF51101">
    <property type="entry name" value="Mannose-binding lectins"/>
    <property type="match status" value="1"/>
</dbReference>
<dbReference type="Gene3D" id="2.100.10.30">
    <property type="entry name" value="Jacalin-like lectin domain"/>
    <property type="match status" value="1"/>
</dbReference>
<evidence type="ECO:0000313" key="6">
    <source>
        <dbReference type="Proteomes" id="UP000001646"/>
    </source>
</evidence>
<reference evidence="5" key="1">
    <citation type="submission" date="2009-12" db="EMBL/GenBank/DDBJ databases">
        <title>The Genome Sequence of Anolis carolinensis (Green Anole Lizard).</title>
        <authorList>
            <consortium name="The Genome Sequencing Platform"/>
            <person name="Di Palma F."/>
            <person name="Alfoldi J."/>
            <person name="Heiman D."/>
            <person name="Young S."/>
            <person name="Grabherr M."/>
            <person name="Johnson J."/>
            <person name="Lander E.S."/>
            <person name="Lindblad-Toh K."/>
        </authorList>
    </citation>
    <scope>NUCLEOTIDE SEQUENCE [LARGE SCALE GENOMIC DNA]</scope>
    <source>
        <strain evidence="5">JBL SC #1</strain>
    </source>
</reference>